<feature type="signal peptide" evidence="4">
    <location>
        <begin position="1"/>
        <end position="22"/>
    </location>
</feature>
<reference evidence="5" key="1">
    <citation type="submission" date="2022-05" db="EMBL/GenBank/DDBJ databases">
        <title>Schlegelella sp. nov., isolated from mangrove soil.</title>
        <authorList>
            <person name="Liu Y."/>
            <person name="Ge X."/>
            <person name="Liu W."/>
        </authorList>
    </citation>
    <scope>NUCLEOTIDE SEQUENCE</scope>
    <source>
        <strain evidence="5">S2-27</strain>
    </source>
</reference>
<comment type="similarity">
    <text evidence="1">Belongs to the bacterial solute-binding protein 7 family.</text>
</comment>
<evidence type="ECO:0000313" key="6">
    <source>
        <dbReference type="Proteomes" id="UP001165541"/>
    </source>
</evidence>
<dbReference type="PANTHER" id="PTHR33376:SF7">
    <property type="entry name" value="C4-DICARBOXYLATE-BINDING PROTEIN DCTB"/>
    <property type="match status" value="1"/>
</dbReference>
<proteinExistence type="inferred from homology"/>
<keyword evidence="6" id="KW-1185">Reference proteome</keyword>
<dbReference type="SUPFAM" id="SSF53850">
    <property type="entry name" value="Periplasmic binding protein-like II"/>
    <property type="match status" value="1"/>
</dbReference>
<dbReference type="PANTHER" id="PTHR33376">
    <property type="match status" value="1"/>
</dbReference>
<evidence type="ECO:0000256" key="4">
    <source>
        <dbReference type="SAM" id="SignalP"/>
    </source>
</evidence>
<evidence type="ECO:0000256" key="2">
    <source>
        <dbReference type="ARBA" id="ARBA00022448"/>
    </source>
</evidence>
<evidence type="ECO:0000256" key="3">
    <source>
        <dbReference type="ARBA" id="ARBA00022729"/>
    </source>
</evidence>
<dbReference type="InterPro" id="IPR018389">
    <property type="entry name" value="DctP_fam"/>
</dbReference>
<evidence type="ECO:0000256" key="1">
    <source>
        <dbReference type="ARBA" id="ARBA00009023"/>
    </source>
</evidence>
<organism evidence="5 6">
    <name type="scientific">Caldimonas mangrovi</name>
    <dbReference type="NCBI Taxonomy" id="2944811"/>
    <lineage>
        <taxon>Bacteria</taxon>
        <taxon>Pseudomonadati</taxon>
        <taxon>Pseudomonadota</taxon>
        <taxon>Betaproteobacteria</taxon>
        <taxon>Burkholderiales</taxon>
        <taxon>Sphaerotilaceae</taxon>
        <taxon>Caldimonas</taxon>
    </lineage>
</organism>
<comment type="caution">
    <text evidence="5">The sequence shown here is derived from an EMBL/GenBank/DDBJ whole genome shotgun (WGS) entry which is preliminary data.</text>
</comment>
<evidence type="ECO:0000313" key="5">
    <source>
        <dbReference type="EMBL" id="MCM5682652.1"/>
    </source>
</evidence>
<dbReference type="NCBIfam" id="NF037995">
    <property type="entry name" value="TRAP_S1"/>
    <property type="match status" value="1"/>
</dbReference>
<dbReference type="Gene3D" id="3.40.190.170">
    <property type="entry name" value="Bacterial extracellular solute-binding protein, family 7"/>
    <property type="match status" value="1"/>
</dbReference>
<keyword evidence="2" id="KW-0813">Transport</keyword>
<dbReference type="Proteomes" id="UP001165541">
    <property type="component" value="Unassembled WGS sequence"/>
</dbReference>
<accession>A0ABT0YWD1</accession>
<gene>
    <name evidence="5" type="ORF">M8A51_24230</name>
</gene>
<feature type="chain" id="PRO_5045484231" evidence="4">
    <location>
        <begin position="23"/>
        <end position="349"/>
    </location>
</feature>
<dbReference type="RefSeq" id="WP_251781196.1">
    <property type="nucleotide sequence ID" value="NZ_JAMKFE010000021.1"/>
</dbReference>
<protein>
    <submittedName>
        <fullName evidence="5">TRAP transporter substrate-binding protein</fullName>
    </submittedName>
</protein>
<dbReference type="EMBL" id="JAMKFE010000021">
    <property type="protein sequence ID" value="MCM5682652.1"/>
    <property type="molecule type" value="Genomic_DNA"/>
</dbReference>
<name>A0ABT0YWD1_9BURK</name>
<keyword evidence="3 4" id="KW-0732">Signal</keyword>
<dbReference type="Pfam" id="PF03480">
    <property type="entry name" value="DctP"/>
    <property type="match status" value="1"/>
</dbReference>
<dbReference type="InterPro" id="IPR038404">
    <property type="entry name" value="TRAP_DctP_sf"/>
</dbReference>
<sequence length="349" mass="37770">MKLKQFLTGACLLAAGMTGAVAQHLPKTHVRVVGSISTLPQYKDFEQPFWTKELAERSGGAVTGEIRGFNEMGLKGPEVLRMTGMGSMEFAATALFYLAADDPTNEMIDIAGLLPDVQSARKATEASKPVYEKLYREKFGVELLGIGTYPGQVIYCNAELKGLADVKGKKVRVAGRSQSEFIEALGGTPVTMAFGEVVPAMQNKTVDCAVTGTLSGNLAKWHEVATHMIAAPVSWGQIVYAVNAKSWARMDPKVREFISQEVRRLEKNVWDAADQFTEQGYACNAGRPDCKLGVPGKMTLVPLSKADREQLRKVVSDVMLPKWAARCSAQCVSDFNATVGKTLGVTAAK</sequence>
<dbReference type="CDD" id="cd13602">
    <property type="entry name" value="PBP2_TRAP_BpDctp6_7"/>
    <property type="match status" value="1"/>
</dbReference>